<proteinExistence type="predicted"/>
<reference evidence="1" key="3">
    <citation type="submission" date="2020-12" db="UniProtKB">
        <authorList>
            <consortium name="EnsemblPlants"/>
        </authorList>
    </citation>
    <scope>IDENTIFICATION</scope>
</reference>
<dbReference type="EnsemblPlants" id="Pp3c18_4650V3.2">
    <property type="protein sequence ID" value="PAC:32983390.CDS.1"/>
    <property type="gene ID" value="Pp3c18_4650"/>
</dbReference>
<dbReference type="EMBL" id="ABEU02000018">
    <property type="status" value="NOT_ANNOTATED_CDS"/>
    <property type="molecule type" value="Genomic_DNA"/>
</dbReference>
<reference evidence="1 2" key="1">
    <citation type="journal article" date="2008" name="Science">
        <title>The Physcomitrella genome reveals evolutionary insights into the conquest of land by plants.</title>
        <authorList>
            <person name="Rensing S."/>
            <person name="Lang D."/>
            <person name="Zimmer A."/>
            <person name="Terry A."/>
            <person name="Salamov A."/>
            <person name="Shapiro H."/>
            <person name="Nishiyama T."/>
            <person name="Perroud P.-F."/>
            <person name="Lindquist E."/>
            <person name="Kamisugi Y."/>
            <person name="Tanahashi T."/>
            <person name="Sakakibara K."/>
            <person name="Fujita T."/>
            <person name="Oishi K."/>
            <person name="Shin-I T."/>
            <person name="Kuroki Y."/>
            <person name="Toyoda A."/>
            <person name="Suzuki Y."/>
            <person name="Hashimoto A."/>
            <person name="Yamaguchi K."/>
            <person name="Sugano A."/>
            <person name="Kohara Y."/>
            <person name="Fujiyama A."/>
            <person name="Anterola A."/>
            <person name="Aoki S."/>
            <person name="Ashton N."/>
            <person name="Barbazuk W.B."/>
            <person name="Barker E."/>
            <person name="Bennetzen J."/>
            <person name="Bezanilla M."/>
            <person name="Blankenship R."/>
            <person name="Cho S.H."/>
            <person name="Dutcher S."/>
            <person name="Estelle M."/>
            <person name="Fawcett J.A."/>
            <person name="Gundlach H."/>
            <person name="Hanada K."/>
            <person name="Heyl A."/>
            <person name="Hicks K.A."/>
            <person name="Hugh J."/>
            <person name="Lohr M."/>
            <person name="Mayer K."/>
            <person name="Melkozernov A."/>
            <person name="Murata T."/>
            <person name="Nelson D."/>
            <person name="Pils B."/>
            <person name="Prigge M."/>
            <person name="Reiss B."/>
            <person name="Renner T."/>
            <person name="Rombauts S."/>
            <person name="Rushton P."/>
            <person name="Sanderfoot A."/>
            <person name="Schween G."/>
            <person name="Shiu S.-H."/>
            <person name="Stueber K."/>
            <person name="Theodoulou F.L."/>
            <person name="Tu H."/>
            <person name="Van de Peer Y."/>
            <person name="Verrier P.J."/>
            <person name="Waters E."/>
            <person name="Wood A."/>
            <person name="Yang L."/>
            <person name="Cove D."/>
            <person name="Cuming A."/>
            <person name="Hasebe M."/>
            <person name="Lucas S."/>
            <person name="Mishler D.B."/>
            <person name="Reski R."/>
            <person name="Grigoriev I."/>
            <person name="Quatrano R.S."/>
            <person name="Boore J.L."/>
        </authorList>
    </citation>
    <scope>NUCLEOTIDE SEQUENCE [LARGE SCALE GENOMIC DNA]</scope>
    <source>
        <strain evidence="1 2">cv. Gransden 2004</strain>
    </source>
</reference>
<organism evidence="1 2">
    <name type="scientific">Physcomitrium patens</name>
    <name type="common">Spreading-leaved earth moss</name>
    <name type="synonym">Physcomitrella patens</name>
    <dbReference type="NCBI Taxonomy" id="3218"/>
    <lineage>
        <taxon>Eukaryota</taxon>
        <taxon>Viridiplantae</taxon>
        <taxon>Streptophyta</taxon>
        <taxon>Embryophyta</taxon>
        <taxon>Bryophyta</taxon>
        <taxon>Bryophytina</taxon>
        <taxon>Bryopsida</taxon>
        <taxon>Funariidae</taxon>
        <taxon>Funariales</taxon>
        <taxon>Funariaceae</taxon>
        <taxon>Physcomitrium</taxon>
    </lineage>
</organism>
<name>A0A7I3ZWD0_PHYPA</name>
<reference evidence="1 2" key="2">
    <citation type="journal article" date="2018" name="Plant J.">
        <title>The Physcomitrella patens chromosome-scale assembly reveals moss genome structure and evolution.</title>
        <authorList>
            <person name="Lang D."/>
            <person name="Ullrich K.K."/>
            <person name="Murat F."/>
            <person name="Fuchs J."/>
            <person name="Jenkins J."/>
            <person name="Haas F.B."/>
            <person name="Piednoel M."/>
            <person name="Gundlach H."/>
            <person name="Van Bel M."/>
            <person name="Meyberg R."/>
            <person name="Vives C."/>
            <person name="Morata J."/>
            <person name="Symeonidi A."/>
            <person name="Hiss M."/>
            <person name="Muchero W."/>
            <person name="Kamisugi Y."/>
            <person name="Saleh O."/>
            <person name="Blanc G."/>
            <person name="Decker E.L."/>
            <person name="van Gessel N."/>
            <person name="Grimwood J."/>
            <person name="Hayes R.D."/>
            <person name="Graham S.W."/>
            <person name="Gunter L.E."/>
            <person name="McDaniel S.F."/>
            <person name="Hoernstein S.N.W."/>
            <person name="Larsson A."/>
            <person name="Li F.W."/>
            <person name="Perroud P.F."/>
            <person name="Phillips J."/>
            <person name="Ranjan P."/>
            <person name="Rokshar D.S."/>
            <person name="Rothfels C.J."/>
            <person name="Schneider L."/>
            <person name="Shu S."/>
            <person name="Stevenson D.W."/>
            <person name="Thummler F."/>
            <person name="Tillich M."/>
            <person name="Villarreal Aguilar J.C."/>
            <person name="Widiez T."/>
            <person name="Wong G.K."/>
            <person name="Wymore A."/>
            <person name="Zhang Y."/>
            <person name="Zimmer A.D."/>
            <person name="Quatrano R.S."/>
            <person name="Mayer K.F.X."/>
            <person name="Goodstein D."/>
            <person name="Casacuberta J.M."/>
            <person name="Vandepoele K."/>
            <person name="Reski R."/>
            <person name="Cuming A.C."/>
            <person name="Tuskan G.A."/>
            <person name="Maumus F."/>
            <person name="Salse J."/>
            <person name="Schmutz J."/>
            <person name="Rensing S.A."/>
        </authorList>
    </citation>
    <scope>NUCLEOTIDE SEQUENCE [LARGE SCALE GENOMIC DNA]</scope>
    <source>
        <strain evidence="1 2">cv. Gransden 2004</strain>
    </source>
</reference>
<sequence length="67" mass="7950">MGHVEYYCIQLMLFVSRFNWRMGLKGPGNTRPPDLYIAYEFHLIDVYYSRVTFGKIVCQTNGLFIYC</sequence>
<accession>A0A7I3ZWD0</accession>
<dbReference type="Proteomes" id="UP000006727">
    <property type="component" value="Chromosome 18"/>
</dbReference>
<protein>
    <submittedName>
        <fullName evidence="1">Uncharacterized protein</fullName>
    </submittedName>
</protein>
<evidence type="ECO:0000313" key="1">
    <source>
        <dbReference type="EnsemblPlants" id="PAC:32983390.CDS.1"/>
    </source>
</evidence>
<dbReference type="AlphaFoldDB" id="A0A7I3ZWD0"/>
<evidence type="ECO:0000313" key="2">
    <source>
        <dbReference type="Proteomes" id="UP000006727"/>
    </source>
</evidence>
<keyword evidence="2" id="KW-1185">Reference proteome</keyword>
<dbReference type="Gramene" id="Pp3c18_4650V3.2">
    <property type="protein sequence ID" value="PAC:32983390.CDS.1"/>
    <property type="gene ID" value="Pp3c18_4650"/>
</dbReference>